<sequence length="122" mass="13532">MLKKTGFCGLMVSIVLGICLRWRLNNSGILPDMLSIAGFVFALMYIWDEMKKESRKALLWKGTGVIIGTALLAFVIIKGRESIISLPFFSGWETPAQAVYILSVLVLAAIIISYINEIFSKS</sequence>
<keyword evidence="3" id="KW-1185">Reference proteome</keyword>
<dbReference type="RefSeq" id="WP_006637764.1">
    <property type="nucleotide sequence ID" value="NZ_BORD01000003.1"/>
</dbReference>
<keyword evidence="1" id="KW-1133">Transmembrane helix</keyword>
<proteinExistence type="predicted"/>
<keyword evidence="1" id="KW-0812">Transmembrane</keyword>
<evidence type="ECO:0008006" key="4">
    <source>
        <dbReference type="Google" id="ProtNLM"/>
    </source>
</evidence>
<feature type="transmembrane region" description="Helical" evidence="1">
    <location>
        <begin position="7"/>
        <end position="23"/>
    </location>
</feature>
<dbReference type="Proteomes" id="UP000196877">
    <property type="component" value="Chromosome"/>
</dbReference>
<name>A0ABN5ABR7_9BACI</name>
<protein>
    <recommendedName>
        <fullName evidence="4">Permease</fullName>
    </recommendedName>
</protein>
<dbReference type="InterPro" id="IPR025621">
    <property type="entry name" value="YoqO"/>
</dbReference>
<evidence type="ECO:0000313" key="2">
    <source>
        <dbReference type="EMBL" id="ASB88156.1"/>
    </source>
</evidence>
<feature type="transmembrane region" description="Helical" evidence="1">
    <location>
        <begin position="58"/>
        <end position="77"/>
    </location>
</feature>
<organism evidence="2 3">
    <name type="scientific">Bacillus sonorensis</name>
    <dbReference type="NCBI Taxonomy" id="119858"/>
    <lineage>
        <taxon>Bacteria</taxon>
        <taxon>Bacillati</taxon>
        <taxon>Bacillota</taxon>
        <taxon>Bacilli</taxon>
        <taxon>Bacillales</taxon>
        <taxon>Bacillaceae</taxon>
        <taxon>Bacillus</taxon>
    </lineage>
</organism>
<gene>
    <name evidence="2" type="ORF">S101395_01647</name>
</gene>
<reference evidence="2 3" key="1">
    <citation type="submission" date="2017-06" db="EMBL/GenBank/DDBJ databases">
        <title>Genome sequence of Bacillus sonorensis strain SRCM101395.</title>
        <authorList>
            <person name="Cho S.H."/>
        </authorList>
    </citation>
    <scope>NUCLEOTIDE SEQUENCE [LARGE SCALE GENOMIC DNA]</scope>
    <source>
        <strain evidence="2 3">SRCM101395</strain>
    </source>
</reference>
<dbReference type="Pfam" id="PF14037">
    <property type="entry name" value="YoqO"/>
    <property type="match status" value="1"/>
</dbReference>
<dbReference type="GeneID" id="92854335"/>
<keyword evidence="1" id="KW-0472">Membrane</keyword>
<dbReference type="EMBL" id="CP021920">
    <property type="protein sequence ID" value="ASB88156.1"/>
    <property type="molecule type" value="Genomic_DNA"/>
</dbReference>
<evidence type="ECO:0000313" key="3">
    <source>
        <dbReference type="Proteomes" id="UP000196877"/>
    </source>
</evidence>
<feature type="transmembrane region" description="Helical" evidence="1">
    <location>
        <begin position="29"/>
        <end position="46"/>
    </location>
</feature>
<evidence type="ECO:0000256" key="1">
    <source>
        <dbReference type="SAM" id="Phobius"/>
    </source>
</evidence>
<accession>A0ABN5ABR7</accession>
<feature type="transmembrane region" description="Helical" evidence="1">
    <location>
        <begin position="97"/>
        <end position="115"/>
    </location>
</feature>